<comment type="caution">
    <text evidence="2">The sequence shown here is derived from an EMBL/GenBank/DDBJ whole genome shotgun (WGS) entry which is preliminary data.</text>
</comment>
<reference evidence="2 3" key="1">
    <citation type="submission" date="2016-03" db="EMBL/GenBank/DDBJ databases">
        <title>Whole genome sequencing of Grifola frondosa 9006-11.</title>
        <authorList>
            <person name="Min B."/>
            <person name="Park H."/>
            <person name="Kim J.-G."/>
            <person name="Cho H."/>
            <person name="Oh Y.-L."/>
            <person name="Kong W.-S."/>
            <person name="Choi I.-G."/>
        </authorList>
    </citation>
    <scope>NUCLEOTIDE SEQUENCE [LARGE SCALE GENOMIC DNA]</scope>
    <source>
        <strain evidence="2 3">9006-11</strain>
    </source>
</reference>
<feature type="compositionally biased region" description="Polar residues" evidence="1">
    <location>
        <begin position="178"/>
        <end position="190"/>
    </location>
</feature>
<proteinExistence type="predicted"/>
<keyword evidence="3" id="KW-1185">Reference proteome</keyword>
<feature type="region of interest" description="Disordered" evidence="1">
    <location>
        <begin position="1"/>
        <end position="51"/>
    </location>
</feature>
<dbReference type="EMBL" id="LUGG01000127">
    <property type="protein sequence ID" value="OBZ62670.1"/>
    <property type="molecule type" value="Genomic_DNA"/>
</dbReference>
<evidence type="ECO:0000313" key="2">
    <source>
        <dbReference type="EMBL" id="OBZ62670.1"/>
    </source>
</evidence>
<feature type="compositionally biased region" description="Polar residues" evidence="1">
    <location>
        <begin position="11"/>
        <end position="29"/>
    </location>
</feature>
<evidence type="ECO:0000313" key="3">
    <source>
        <dbReference type="Proteomes" id="UP000092993"/>
    </source>
</evidence>
<dbReference type="Proteomes" id="UP000092993">
    <property type="component" value="Unassembled WGS sequence"/>
</dbReference>
<dbReference type="AlphaFoldDB" id="A0A1C7LLX6"/>
<feature type="region of interest" description="Disordered" evidence="1">
    <location>
        <begin position="446"/>
        <end position="465"/>
    </location>
</feature>
<name>A0A1C7LLX6_GRIFR</name>
<accession>A0A1C7LLX6</accession>
<organism evidence="2 3">
    <name type="scientific">Grifola frondosa</name>
    <name type="common">Maitake</name>
    <name type="synonym">Polyporus frondosus</name>
    <dbReference type="NCBI Taxonomy" id="5627"/>
    <lineage>
        <taxon>Eukaryota</taxon>
        <taxon>Fungi</taxon>
        <taxon>Dikarya</taxon>
        <taxon>Basidiomycota</taxon>
        <taxon>Agaricomycotina</taxon>
        <taxon>Agaricomycetes</taxon>
        <taxon>Polyporales</taxon>
        <taxon>Grifolaceae</taxon>
        <taxon>Grifola</taxon>
    </lineage>
</organism>
<gene>
    <name evidence="2" type="ORF">A0H81_15039</name>
</gene>
<evidence type="ECO:0000256" key="1">
    <source>
        <dbReference type="SAM" id="MobiDB-lite"/>
    </source>
</evidence>
<sequence>MAIQNPAHVTRSFQLETPSRGNSPANENTVDAPRSFNLETPSRGNTPPVMHAPRPLMSFAIETPSRSNTPANIDPMQGIRSFNLETPSRGNTPEPIHGLQPVLTFALETPSRGNTPATIHTTAPVRSFNLETPSPGNTPAHSPVGKQNTWLIESPDIRPDSPVQFNSPAPAGDVDQIGGTTSPHQWGTPMSQPPEANVEVPRTQSRAPSTVPLATGDTAGNALPPLQWGQLPLPQAVFPPSVPVVSHLPSLVNTERTGHGATALLQPLMQDMPQQSSTVPTVQRPMTWAIETPYNEPSTLSDADTDPLDIYRWYVHNRGSSSRTGGAMLAHFRGDMPEAVEGWMPETLPMWCIHSEVKDANVAGGDLLQYRAEMLQWMREETLRVNSWRQELSDLREMVHTRAAGLCMDSVQGLLAAKPELETQLISWPKIVRRRHRYEKALKEWEVQPPRYPSPGTDAARSSSS</sequence>
<protein>
    <submittedName>
        <fullName evidence="2">Uncharacterized protein</fullName>
    </submittedName>
</protein>
<feature type="region of interest" description="Disordered" evidence="1">
    <location>
        <begin position="153"/>
        <end position="210"/>
    </location>
</feature>